<evidence type="ECO:0000313" key="2">
    <source>
        <dbReference type="EMBL" id="MFD3001432.1"/>
    </source>
</evidence>
<dbReference type="RefSeq" id="WP_377485521.1">
    <property type="nucleotide sequence ID" value="NZ_JBHUOX010000009.1"/>
</dbReference>
<protein>
    <submittedName>
        <fullName evidence="2">Uncharacterized protein</fullName>
    </submittedName>
</protein>
<proteinExistence type="predicted"/>
<reference evidence="3" key="1">
    <citation type="journal article" date="2019" name="Int. J. Syst. Evol. Microbiol.">
        <title>The Global Catalogue of Microorganisms (GCM) 10K type strain sequencing project: providing services to taxonomists for standard genome sequencing and annotation.</title>
        <authorList>
            <consortium name="The Broad Institute Genomics Platform"/>
            <consortium name="The Broad Institute Genome Sequencing Center for Infectious Disease"/>
            <person name="Wu L."/>
            <person name="Ma J."/>
        </authorList>
    </citation>
    <scope>NUCLEOTIDE SEQUENCE [LARGE SCALE GENOMIC DNA]</scope>
    <source>
        <strain evidence="3">KCTC 23984</strain>
    </source>
</reference>
<dbReference type="EMBL" id="JBHUOX010000009">
    <property type="protein sequence ID" value="MFD3001432.1"/>
    <property type="molecule type" value="Genomic_DNA"/>
</dbReference>
<accession>A0ABW6BWV9</accession>
<keyword evidence="3" id="KW-1185">Reference proteome</keyword>
<sequence>MPKELVPQLVTLDTAIALIHRMPNSELYTQLAVLHEAGAKPTPLTPEAEFDEGSLYAQAQAAFNEYPYSSIQLHVKRKNGLLRGEIRLLTKNIFTLIKDSANMGALTIKKSYLPKSESESENAFLPGMSETARIIVQMKQEQLEESRELVKELRDQHKMDQDTIRKLTDENNKLQLDARMREREFEIEKRELEVNKPKGLEGVMQTVQGLPESVTLALISRFLGPAPAPQIQMGAAPMMPGLTANQQALITELNKELSQWDEQQLTKLYAVVIYAKQGQIHLDRVIAQVQHAA</sequence>
<gene>
    <name evidence="2" type="ORF">ACFS7Z_13755</name>
</gene>
<dbReference type="Proteomes" id="UP001597641">
    <property type="component" value="Unassembled WGS sequence"/>
</dbReference>
<evidence type="ECO:0000256" key="1">
    <source>
        <dbReference type="SAM" id="Coils"/>
    </source>
</evidence>
<name>A0ABW6BWV9_9BACT</name>
<feature type="coiled-coil region" evidence="1">
    <location>
        <begin position="136"/>
        <end position="184"/>
    </location>
</feature>
<comment type="caution">
    <text evidence="2">The sequence shown here is derived from an EMBL/GenBank/DDBJ whole genome shotgun (WGS) entry which is preliminary data.</text>
</comment>
<evidence type="ECO:0000313" key="3">
    <source>
        <dbReference type="Proteomes" id="UP001597641"/>
    </source>
</evidence>
<keyword evidence="1" id="KW-0175">Coiled coil</keyword>
<organism evidence="2 3">
    <name type="scientific">Pontibacter toksunensis</name>
    <dbReference type="NCBI Taxonomy" id="1332631"/>
    <lineage>
        <taxon>Bacteria</taxon>
        <taxon>Pseudomonadati</taxon>
        <taxon>Bacteroidota</taxon>
        <taxon>Cytophagia</taxon>
        <taxon>Cytophagales</taxon>
        <taxon>Hymenobacteraceae</taxon>
        <taxon>Pontibacter</taxon>
    </lineage>
</organism>